<feature type="compositionally biased region" description="Low complexity" evidence="2">
    <location>
        <begin position="169"/>
        <end position="184"/>
    </location>
</feature>
<evidence type="ECO:0000313" key="3">
    <source>
        <dbReference type="EMBL" id="KAL3783029.1"/>
    </source>
</evidence>
<dbReference type="Proteomes" id="UP001530315">
    <property type="component" value="Unassembled WGS sequence"/>
</dbReference>
<evidence type="ECO:0000256" key="2">
    <source>
        <dbReference type="SAM" id="MobiDB-lite"/>
    </source>
</evidence>
<sequence length="1201" mass="130467">MSELYHAATECLMSPPTSSSSSSSGVGGGGGGRDEENYACVLKDGISAHLRATCDCSPTAIDVDDDDDDDDDGVRRRRTVAIPPAALLRAHLPKLDAAMRLVLYRERMQTCSLQLAKVTGRQLHYQWAAIVGLWYGQSLADLIATLEIAHSLLLPSPSSTGDGGGGDGAPPSSSSSSSSSSEAAAAEEEEEEEEGRLLRESFRDVMAAYSYPTETDDIPSLLDKLRQKIALLPRLAESLSSRVVVVAPSSSSSSSGPNNNTAQHASENDWDVYLEALLAQGKKLRALEVLGGIRCAPATMMTIGGGADDYGDYDGRGGAKDEDDRRAAPPPPRINDEADVSECAGSMLPYARRRKTERLARLSHELGMREEAGGYYRELLRSFPDQWTYWKALIECSCVAGGGGVTKESESSSSSSSSCPSGEMVDEDGWQRCLSFSEEVIREAATVRCGVRGGHELRGPYLVSLELVAVKLRRAGIHDDDAAAAATESDGRDGLVTSLCNEICKYGNKFSPLASCCFADLRPYVRIFVRTAANNNASSRRLIEARGQSDVPDKILQMLTWAKEMWATNSQSNDGDEINHNSMPEQVEDSVDALLRDRRKMLRRFIFAVQVVFDISNEFEDKSFTMQLLRTFAPSTSHMVIEWKTSLSFLPSVAAKDGGQKEVLPGDEIILLVSQYLLFQGASSDLRSSLDGSSTPSFLKAAGLLEEAIDHSPYNPHLKIAAISVYSRLGGADRALAIYQDLGVKQIQLDSCSYLILPVLIKGGLYTSAIKLAASILRLHGSTSKDVKGYAFDSFENGLMFKANEMITFQREKMRSSLQLLHSKAVLMDAAPLMIPSEIGNDTVIGGARQRGAKCGAAVALAGEKGFCGNEGDLARAEQLVIDAEMYFNAPSIIHTAAQSATIDDLVSSDNRDMTVNCFEILHNTSHLTKREIGIRSLRTGHVHGLMVRAIMAVGSASAPKKGKIPKPTEERSYRCQSLRYALLRARSFCQEAALDEVDGALWGACCQLCEAIIVVIHGNGRAHESSIETLAEKEVATVAFVDSTTELIQSARIALSSCYSKVKSSSYEYSSMMGVRVCQLLPDYVVPLYVFLETAARLFALFGWGKRKRLTKIPSGALAKSALSLQLLLSDMMQVMSQYRSFGGNDVLSLAEGVSGPELRIEAIHRVINEIMSSREATKDRVDSFLLQMKDSLDTFNNEQ</sequence>
<dbReference type="AlphaFoldDB" id="A0ABD3P650"/>
<comment type="caution">
    <text evidence="3">The sequence shown here is derived from an EMBL/GenBank/DDBJ whole genome shotgun (WGS) entry which is preliminary data.</text>
</comment>
<feature type="region of interest" description="Disordered" evidence="2">
    <location>
        <begin position="159"/>
        <end position="197"/>
    </location>
</feature>
<gene>
    <name evidence="3" type="ORF">ACHAW5_005381</name>
</gene>
<protein>
    <recommendedName>
        <fullName evidence="5">Nuclear pore complex protein Nup85</fullName>
    </recommendedName>
</protein>
<feature type="region of interest" description="Disordered" evidence="2">
    <location>
        <begin position="313"/>
        <end position="341"/>
    </location>
</feature>
<feature type="compositionally biased region" description="Basic and acidic residues" evidence="2">
    <location>
        <begin position="313"/>
        <end position="327"/>
    </location>
</feature>
<reference evidence="3 4" key="1">
    <citation type="submission" date="2024-10" db="EMBL/GenBank/DDBJ databases">
        <title>Updated reference genomes for cyclostephanoid diatoms.</title>
        <authorList>
            <person name="Roberts W.R."/>
            <person name="Alverson A.J."/>
        </authorList>
    </citation>
    <scope>NUCLEOTIDE SEQUENCE [LARGE SCALE GENOMIC DNA]</scope>
    <source>
        <strain evidence="3 4">AJA276-08</strain>
    </source>
</reference>
<dbReference type="PANTHER" id="PTHR22767">
    <property type="entry name" value="N-TERMINAL ACETYLTRANSFERASE-RELATED"/>
    <property type="match status" value="1"/>
</dbReference>
<evidence type="ECO:0000313" key="4">
    <source>
        <dbReference type="Proteomes" id="UP001530315"/>
    </source>
</evidence>
<keyword evidence="4" id="KW-1185">Reference proteome</keyword>
<evidence type="ECO:0008006" key="5">
    <source>
        <dbReference type="Google" id="ProtNLM"/>
    </source>
</evidence>
<dbReference type="InterPro" id="IPR019183">
    <property type="entry name" value="NAA25_NatB_aux_su"/>
</dbReference>
<dbReference type="Pfam" id="PF09797">
    <property type="entry name" value="NatB_MDM20"/>
    <property type="match status" value="1"/>
</dbReference>
<comment type="similarity">
    <text evidence="1">Belongs to the MDM20/NAA25 family.</text>
</comment>
<evidence type="ECO:0000256" key="1">
    <source>
        <dbReference type="ARBA" id="ARBA00006298"/>
    </source>
</evidence>
<feature type="region of interest" description="Disordered" evidence="2">
    <location>
        <begin position="11"/>
        <end position="30"/>
    </location>
</feature>
<feature type="region of interest" description="Disordered" evidence="2">
    <location>
        <begin position="405"/>
        <end position="424"/>
    </location>
</feature>
<proteinExistence type="inferred from homology"/>
<feature type="compositionally biased region" description="Acidic residues" evidence="2">
    <location>
        <begin position="185"/>
        <end position="194"/>
    </location>
</feature>
<dbReference type="EMBL" id="JALLAZ020000990">
    <property type="protein sequence ID" value="KAL3783029.1"/>
    <property type="molecule type" value="Genomic_DNA"/>
</dbReference>
<accession>A0ABD3P650</accession>
<dbReference type="PANTHER" id="PTHR22767:SF3">
    <property type="entry name" value="N-ALPHA-ACETYLTRANSFERASE 25, NATB AUXILIARY SUBUNIT"/>
    <property type="match status" value="1"/>
</dbReference>
<name>A0ABD3P650_9STRA</name>
<organism evidence="3 4">
    <name type="scientific">Stephanodiscus triporus</name>
    <dbReference type="NCBI Taxonomy" id="2934178"/>
    <lineage>
        <taxon>Eukaryota</taxon>
        <taxon>Sar</taxon>
        <taxon>Stramenopiles</taxon>
        <taxon>Ochrophyta</taxon>
        <taxon>Bacillariophyta</taxon>
        <taxon>Coscinodiscophyceae</taxon>
        <taxon>Thalassiosirophycidae</taxon>
        <taxon>Stephanodiscales</taxon>
        <taxon>Stephanodiscaceae</taxon>
        <taxon>Stephanodiscus</taxon>
    </lineage>
</organism>